<evidence type="ECO:0000313" key="2">
    <source>
        <dbReference type="EMBL" id="ERJ58107.1"/>
    </source>
</evidence>
<keyword evidence="1" id="KW-0812">Transmembrane</keyword>
<proteinExistence type="predicted"/>
<comment type="caution">
    <text evidence="2">The sequence shown here is derived from an EMBL/GenBank/DDBJ whole genome shotgun (WGS) entry which is preliminary data.</text>
</comment>
<keyword evidence="3" id="KW-1185">Reference proteome</keyword>
<dbReference type="PATRIC" id="fig|1346330.5.peg.3449"/>
<reference evidence="2 3" key="1">
    <citation type="journal article" date="2013" name="Genome Announc.">
        <title>The Draft Genome Sequence of Sphingomonas paucimobilis Strain HER1398 (Proteobacteria), Host to the Giant PAU Phage, Indicates That It Is a Member of the Genus Sphingobacterium (Bacteroidetes).</title>
        <authorList>
            <person name="White R.A.III."/>
            <person name="Suttle C.A."/>
        </authorList>
    </citation>
    <scope>NUCLEOTIDE SEQUENCE [LARGE SCALE GENOMIC DNA]</scope>
    <source>
        <strain evidence="2 3">HER1398</strain>
    </source>
</reference>
<feature type="transmembrane region" description="Helical" evidence="1">
    <location>
        <begin position="42"/>
        <end position="59"/>
    </location>
</feature>
<organism evidence="2 3">
    <name type="scientific">Sphingobacterium paucimobilis HER1398</name>
    <dbReference type="NCBI Taxonomy" id="1346330"/>
    <lineage>
        <taxon>Bacteria</taxon>
        <taxon>Pseudomonadati</taxon>
        <taxon>Bacteroidota</taxon>
        <taxon>Sphingobacteriia</taxon>
        <taxon>Sphingobacteriales</taxon>
        <taxon>Sphingobacteriaceae</taxon>
        <taxon>Sphingobacterium</taxon>
    </lineage>
</organism>
<keyword evidence="1" id="KW-1133">Transmembrane helix</keyword>
<dbReference type="STRING" id="1346330.M472_04950"/>
<name>U2HRK8_9SPHI</name>
<dbReference type="EMBL" id="ATDL01000018">
    <property type="protein sequence ID" value="ERJ58107.1"/>
    <property type="molecule type" value="Genomic_DNA"/>
</dbReference>
<evidence type="ECO:0000313" key="3">
    <source>
        <dbReference type="Proteomes" id="UP000016584"/>
    </source>
</evidence>
<keyword evidence="1" id="KW-0472">Membrane</keyword>
<gene>
    <name evidence="2" type="ORF">M472_04950</name>
</gene>
<evidence type="ECO:0000256" key="1">
    <source>
        <dbReference type="SAM" id="Phobius"/>
    </source>
</evidence>
<feature type="transmembrane region" description="Helical" evidence="1">
    <location>
        <begin position="94"/>
        <end position="110"/>
    </location>
</feature>
<sequence>MNFMTLLQRGYYDEDDYESDLRHQESVDELLNRPFGEVLSDFFLGLVILGLIVFGFIIFRDKIKSRKVFKWLYIIYAITLSVFFFKYFGIFLSIIMKNILWIGLGIYLIYHNRAFIAKYIKENILNIKGEDREK</sequence>
<accession>U2HRK8</accession>
<protein>
    <submittedName>
        <fullName evidence="2">Uncharacterized protein</fullName>
    </submittedName>
</protein>
<feature type="transmembrane region" description="Helical" evidence="1">
    <location>
        <begin position="71"/>
        <end position="88"/>
    </location>
</feature>
<dbReference type="Proteomes" id="UP000016584">
    <property type="component" value="Unassembled WGS sequence"/>
</dbReference>
<dbReference type="AlphaFoldDB" id="U2HRK8"/>